<evidence type="ECO:0000256" key="3">
    <source>
        <dbReference type="ARBA" id="ARBA00022475"/>
    </source>
</evidence>
<dbReference type="InterPro" id="IPR011066">
    <property type="entry name" value="MscS_channel_C_sf"/>
</dbReference>
<evidence type="ECO:0000259" key="8">
    <source>
        <dbReference type="Pfam" id="PF00924"/>
    </source>
</evidence>
<dbReference type="GO" id="GO:0005886">
    <property type="term" value="C:plasma membrane"/>
    <property type="evidence" value="ECO:0007669"/>
    <property type="project" value="UniProtKB-SubCell"/>
</dbReference>
<dbReference type="Gene3D" id="2.30.30.60">
    <property type="match status" value="1"/>
</dbReference>
<dbReference type="STRING" id="555088.DealDRAFT_2906"/>
<evidence type="ECO:0000256" key="5">
    <source>
        <dbReference type="ARBA" id="ARBA00022989"/>
    </source>
</evidence>
<dbReference type="Pfam" id="PF00924">
    <property type="entry name" value="MS_channel_2nd"/>
    <property type="match status" value="1"/>
</dbReference>
<dbReference type="SUPFAM" id="SSF82861">
    <property type="entry name" value="Mechanosensitive channel protein MscS (YggB), transmembrane region"/>
    <property type="match status" value="1"/>
</dbReference>
<evidence type="ECO:0000256" key="7">
    <source>
        <dbReference type="SAM" id="Phobius"/>
    </source>
</evidence>
<proteinExistence type="inferred from homology"/>
<dbReference type="EMBL" id="ACJM01000022">
    <property type="protein sequence ID" value="EEG76212.1"/>
    <property type="molecule type" value="Genomic_DNA"/>
</dbReference>
<reference evidence="11 12" key="1">
    <citation type="submission" date="2009-02" db="EMBL/GenBank/DDBJ databases">
        <title>Sequencing of the draft genome and assembly of Dethiobacter alkaliphilus AHT 1.</title>
        <authorList>
            <consortium name="US DOE Joint Genome Institute (JGI-PGF)"/>
            <person name="Lucas S."/>
            <person name="Copeland A."/>
            <person name="Lapidus A."/>
            <person name="Glavina del Rio T."/>
            <person name="Dalin E."/>
            <person name="Tice H."/>
            <person name="Bruce D."/>
            <person name="Goodwin L."/>
            <person name="Pitluck S."/>
            <person name="Larimer F."/>
            <person name="Land M.L."/>
            <person name="Hauser L."/>
            <person name="Muyzer G."/>
        </authorList>
    </citation>
    <scope>NUCLEOTIDE SEQUENCE [LARGE SCALE GENOMIC DNA]</scope>
    <source>
        <strain evidence="11 12">AHT 1</strain>
    </source>
</reference>
<dbReference type="Gene3D" id="1.10.287.1260">
    <property type="match status" value="1"/>
</dbReference>
<protein>
    <submittedName>
        <fullName evidence="11">MscS Mechanosensitive ion channel</fullName>
    </submittedName>
</protein>
<comment type="similarity">
    <text evidence="2">Belongs to the MscS (TC 1.A.23) family.</text>
</comment>
<feature type="domain" description="Mechanosensitive ion channel MscS C-terminal" evidence="9">
    <location>
        <begin position="272"/>
        <end position="358"/>
    </location>
</feature>
<accession>C0GK97</accession>
<dbReference type="GO" id="GO:0055085">
    <property type="term" value="P:transmembrane transport"/>
    <property type="evidence" value="ECO:0007669"/>
    <property type="project" value="InterPro"/>
</dbReference>
<dbReference type="InterPro" id="IPR049278">
    <property type="entry name" value="MS_channel_C"/>
</dbReference>
<name>C0GK97_DETAL</name>
<dbReference type="SUPFAM" id="SSF82689">
    <property type="entry name" value="Mechanosensitive channel protein MscS (YggB), C-terminal domain"/>
    <property type="match status" value="1"/>
</dbReference>
<keyword evidence="5 7" id="KW-1133">Transmembrane helix</keyword>
<evidence type="ECO:0000259" key="10">
    <source>
        <dbReference type="Pfam" id="PF21088"/>
    </source>
</evidence>
<evidence type="ECO:0000256" key="2">
    <source>
        <dbReference type="ARBA" id="ARBA00008017"/>
    </source>
</evidence>
<dbReference type="Proteomes" id="UP000006443">
    <property type="component" value="Unassembled WGS sequence"/>
</dbReference>
<keyword evidence="3" id="KW-1003">Cell membrane</keyword>
<organism evidence="11 12">
    <name type="scientific">Dethiobacter alkaliphilus AHT 1</name>
    <dbReference type="NCBI Taxonomy" id="555088"/>
    <lineage>
        <taxon>Bacteria</taxon>
        <taxon>Bacillati</taxon>
        <taxon>Bacillota</taxon>
        <taxon>Dethiobacteria</taxon>
        <taxon>Dethiobacterales</taxon>
        <taxon>Dethiobacteraceae</taxon>
        <taxon>Dethiobacter</taxon>
    </lineage>
</organism>
<evidence type="ECO:0000256" key="1">
    <source>
        <dbReference type="ARBA" id="ARBA00004651"/>
    </source>
</evidence>
<feature type="transmembrane region" description="Helical" evidence="7">
    <location>
        <begin position="109"/>
        <end position="131"/>
    </location>
</feature>
<gene>
    <name evidence="11" type="ORF">DealDRAFT_2906</name>
</gene>
<keyword evidence="6 7" id="KW-0472">Membrane</keyword>
<dbReference type="InterPro" id="IPR010920">
    <property type="entry name" value="LSM_dom_sf"/>
</dbReference>
<dbReference type="AlphaFoldDB" id="C0GK97"/>
<keyword evidence="12" id="KW-1185">Reference proteome</keyword>
<dbReference type="Pfam" id="PF21088">
    <property type="entry name" value="MS_channel_1st"/>
    <property type="match status" value="1"/>
</dbReference>
<dbReference type="InterPro" id="IPR023408">
    <property type="entry name" value="MscS_beta-dom_sf"/>
</dbReference>
<sequence>MQPEDLNGVFAIDITEVFEIEIAEVFETVDSSLLLAIGILAGGFLLGLLIDTLLLGRMLAKAKQDEKEGRTSLLKALRGFTTFWFTAAGLYFALLYAPLQQQVSEAASGALQVLVAISITLSLTLFVSNVVTTALSRYTSSVEGVLPSTTLLFNVTRTVIFVIGGLVALNTLGISVVPILTALGVGGLALALALQDTLSNLFAGLQILASRQIRLGDYIQLESGEEGYVADLTWRNTTIRAMANNMLIIPNSKVAANRITNFNLPSKEMSVLVEVGVNYASDLEKVEEVTLDVARQTIQEVEGAQKDFDPLILYRSFGESSINFIVILRANEFVKQFALVHEFVKRLHQRYNQEKINIPFPIRTVYLKQQQDSQITMK</sequence>
<evidence type="ECO:0000313" key="11">
    <source>
        <dbReference type="EMBL" id="EEG76212.1"/>
    </source>
</evidence>
<feature type="domain" description="Mechanosensitive ion channel MscS" evidence="8">
    <location>
        <begin position="196"/>
        <end position="263"/>
    </location>
</feature>
<dbReference type="InterPro" id="IPR006685">
    <property type="entry name" value="MscS_channel_2nd"/>
</dbReference>
<evidence type="ECO:0000256" key="6">
    <source>
        <dbReference type="ARBA" id="ARBA00023136"/>
    </source>
</evidence>
<comment type="caution">
    <text evidence="11">The sequence shown here is derived from an EMBL/GenBank/DDBJ whole genome shotgun (WGS) entry which is preliminary data.</text>
</comment>
<dbReference type="PANTHER" id="PTHR30566">
    <property type="entry name" value="YNAI-RELATED MECHANOSENSITIVE ION CHANNEL"/>
    <property type="match status" value="1"/>
</dbReference>
<dbReference type="Gene3D" id="3.30.70.100">
    <property type="match status" value="1"/>
</dbReference>
<dbReference type="Pfam" id="PF21082">
    <property type="entry name" value="MS_channel_3rd"/>
    <property type="match status" value="1"/>
</dbReference>
<dbReference type="RefSeq" id="WP_008518764.1">
    <property type="nucleotide sequence ID" value="NZ_ACJM01000022.1"/>
</dbReference>
<evidence type="ECO:0000256" key="4">
    <source>
        <dbReference type="ARBA" id="ARBA00022692"/>
    </source>
</evidence>
<comment type="subcellular location">
    <subcellularLocation>
        <location evidence="1">Cell membrane</location>
        <topology evidence="1">Multi-pass membrane protein</topology>
    </subcellularLocation>
</comment>
<feature type="transmembrane region" description="Helical" evidence="7">
    <location>
        <begin position="76"/>
        <end position="97"/>
    </location>
</feature>
<dbReference type="InterPro" id="IPR011014">
    <property type="entry name" value="MscS_channel_TM-2"/>
</dbReference>
<dbReference type="PANTHER" id="PTHR30566:SF25">
    <property type="entry name" value="INNER MEMBRANE PROTEIN"/>
    <property type="match status" value="1"/>
</dbReference>
<feature type="transmembrane region" description="Helical" evidence="7">
    <location>
        <begin position="33"/>
        <end position="55"/>
    </location>
</feature>
<dbReference type="eggNOG" id="COG0668">
    <property type="taxonomic scope" value="Bacteria"/>
</dbReference>
<dbReference type="SUPFAM" id="SSF50182">
    <property type="entry name" value="Sm-like ribonucleoproteins"/>
    <property type="match status" value="1"/>
</dbReference>
<evidence type="ECO:0000313" key="12">
    <source>
        <dbReference type="Proteomes" id="UP000006443"/>
    </source>
</evidence>
<dbReference type="InterPro" id="IPR049142">
    <property type="entry name" value="MS_channel_1st"/>
</dbReference>
<evidence type="ECO:0000259" key="9">
    <source>
        <dbReference type="Pfam" id="PF21082"/>
    </source>
</evidence>
<keyword evidence="4 7" id="KW-0812">Transmembrane</keyword>
<dbReference type="OrthoDB" id="9809206at2"/>
<feature type="domain" description="Mechanosensitive ion channel transmembrane helices 2/3" evidence="10">
    <location>
        <begin position="154"/>
        <end position="195"/>
    </location>
</feature>